<dbReference type="GO" id="GO:0003723">
    <property type="term" value="F:RNA binding"/>
    <property type="evidence" value="ECO:0007669"/>
    <property type="project" value="UniProtKB-KW"/>
</dbReference>
<keyword evidence="4" id="KW-0221">Differentiation</keyword>
<dbReference type="Gene3D" id="2.170.260.10">
    <property type="entry name" value="paz domain"/>
    <property type="match status" value="1"/>
</dbReference>
<evidence type="ECO:0000256" key="6">
    <source>
        <dbReference type="ARBA" id="ARBA00023158"/>
    </source>
</evidence>
<feature type="domain" description="Piwi" evidence="10">
    <location>
        <begin position="586"/>
        <end position="878"/>
    </location>
</feature>
<dbReference type="InterPro" id="IPR036397">
    <property type="entry name" value="RNaseH_sf"/>
</dbReference>
<evidence type="ECO:0000313" key="12">
    <source>
        <dbReference type="RefSeq" id="XP_025413438.1"/>
    </source>
</evidence>
<dbReference type="Gene3D" id="3.40.50.2300">
    <property type="match status" value="1"/>
</dbReference>
<dbReference type="InterPro" id="IPR003165">
    <property type="entry name" value="Piwi"/>
</dbReference>
<dbReference type="CDD" id="cd04658">
    <property type="entry name" value="Piwi_piwi-like_Euk"/>
    <property type="match status" value="1"/>
</dbReference>
<dbReference type="Pfam" id="PF23278">
    <property type="entry name" value="Piwi_N"/>
    <property type="match status" value="1"/>
</dbReference>
<keyword evidence="5" id="KW-0694">RNA-binding</keyword>
<feature type="compositionally biased region" description="Polar residues" evidence="8">
    <location>
        <begin position="1"/>
        <end position="15"/>
    </location>
</feature>
<dbReference type="GO" id="GO:0140965">
    <property type="term" value="P:secondary piRNA processing"/>
    <property type="evidence" value="ECO:0007669"/>
    <property type="project" value="UniProtKB-ARBA"/>
</dbReference>
<keyword evidence="2" id="KW-0217">Developmental protein</keyword>
<dbReference type="InterPro" id="IPR003100">
    <property type="entry name" value="PAZ_dom"/>
</dbReference>
<dbReference type="Proteomes" id="UP000694846">
    <property type="component" value="Unplaced"/>
</dbReference>
<dbReference type="FunFam" id="3.30.420.10:FF:000014">
    <property type="entry name" value="Piwi-like RNA-mediated gene silencing 1"/>
    <property type="match status" value="1"/>
</dbReference>
<dbReference type="GO" id="GO:0030154">
    <property type="term" value="P:cell differentiation"/>
    <property type="evidence" value="ECO:0007669"/>
    <property type="project" value="UniProtKB-KW"/>
</dbReference>
<keyword evidence="6" id="KW-0943">RNA-mediated gene silencing</keyword>
<evidence type="ECO:0000259" key="9">
    <source>
        <dbReference type="PROSITE" id="PS50821"/>
    </source>
</evidence>
<keyword evidence="3" id="KW-0963">Cytoplasm</keyword>
<evidence type="ECO:0000256" key="8">
    <source>
        <dbReference type="SAM" id="MobiDB-lite"/>
    </source>
</evidence>
<dbReference type="RefSeq" id="XP_025413438.1">
    <property type="nucleotide sequence ID" value="XM_025557653.1"/>
</dbReference>
<proteinExistence type="inferred from homology"/>
<dbReference type="GeneID" id="112685703"/>
<dbReference type="AlphaFoldDB" id="A0A8B8FSI5"/>
<dbReference type="GO" id="GO:0005737">
    <property type="term" value="C:cytoplasm"/>
    <property type="evidence" value="ECO:0007669"/>
    <property type="project" value="UniProtKB-SubCell"/>
</dbReference>
<dbReference type="PROSITE" id="PS50821">
    <property type="entry name" value="PAZ"/>
    <property type="match status" value="1"/>
</dbReference>
<comment type="similarity">
    <text evidence="7">Belongs to the argonaute family. Piwi subfamily.</text>
</comment>
<evidence type="ECO:0000256" key="3">
    <source>
        <dbReference type="ARBA" id="ARBA00022490"/>
    </source>
</evidence>
<dbReference type="PROSITE" id="PS50822">
    <property type="entry name" value="PIWI"/>
    <property type="match status" value="1"/>
</dbReference>
<dbReference type="PANTHER" id="PTHR22891">
    <property type="entry name" value="EUKARYOTIC TRANSLATION INITIATION FACTOR 2C"/>
    <property type="match status" value="1"/>
</dbReference>
<organism evidence="11 12">
    <name type="scientific">Sipha flava</name>
    <name type="common">yellow sugarcane aphid</name>
    <dbReference type="NCBI Taxonomy" id="143950"/>
    <lineage>
        <taxon>Eukaryota</taxon>
        <taxon>Metazoa</taxon>
        <taxon>Ecdysozoa</taxon>
        <taxon>Arthropoda</taxon>
        <taxon>Hexapoda</taxon>
        <taxon>Insecta</taxon>
        <taxon>Pterygota</taxon>
        <taxon>Neoptera</taxon>
        <taxon>Paraneoptera</taxon>
        <taxon>Hemiptera</taxon>
        <taxon>Sternorrhyncha</taxon>
        <taxon>Aphidomorpha</taxon>
        <taxon>Aphidoidea</taxon>
        <taxon>Aphididae</taxon>
        <taxon>Sipha</taxon>
    </lineage>
</organism>
<gene>
    <name evidence="12" type="primary">LOC112685703</name>
</gene>
<evidence type="ECO:0000256" key="1">
    <source>
        <dbReference type="ARBA" id="ARBA00004496"/>
    </source>
</evidence>
<evidence type="ECO:0000313" key="11">
    <source>
        <dbReference type="Proteomes" id="UP000694846"/>
    </source>
</evidence>
<dbReference type="CDD" id="cd02845">
    <property type="entry name" value="PAZ_piwi_like"/>
    <property type="match status" value="1"/>
</dbReference>
<dbReference type="SUPFAM" id="SSF101690">
    <property type="entry name" value="PAZ domain"/>
    <property type="match status" value="1"/>
</dbReference>
<evidence type="ECO:0000259" key="10">
    <source>
        <dbReference type="PROSITE" id="PS50822"/>
    </source>
</evidence>
<keyword evidence="11" id="KW-1185">Reference proteome</keyword>
<dbReference type="FunFam" id="2.170.260.10:FF:000003">
    <property type="entry name" value="Piwi-like RNA-mediated gene silencing 2"/>
    <property type="match status" value="1"/>
</dbReference>
<evidence type="ECO:0000256" key="4">
    <source>
        <dbReference type="ARBA" id="ARBA00022782"/>
    </source>
</evidence>
<reference evidence="12" key="1">
    <citation type="submission" date="2025-08" db="UniProtKB">
        <authorList>
            <consortium name="RefSeq"/>
        </authorList>
    </citation>
    <scope>IDENTIFICATION</scope>
    <source>
        <tissue evidence="12">Whole body</tissue>
    </source>
</reference>
<feature type="domain" description="PAZ" evidence="9">
    <location>
        <begin position="307"/>
        <end position="421"/>
    </location>
</feature>
<feature type="compositionally biased region" description="Polar residues" evidence="8">
    <location>
        <begin position="33"/>
        <end position="50"/>
    </location>
</feature>
<evidence type="ECO:0000256" key="7">
    <source>
        <dbReference type="ARBA" id="ARBA00038291"/>
    </source>
</evidence>
<dbReference type="SMART" id="SM00950">
    <property type="entry name" value="Piwi"/>
    <property type="match status" value="1"/>
</dbReference>
<evidence type="ECO:0000256" key="2">
    <source>
        <dbReference type="ARBA" id="ARBA00022473"/>
    </source>
</evidence>
<dbReference type="InterPro" id="IPR036085">
    <property type="entry name" value="PAZ_dom_sf"/>
</dbReference>
<dbReference type="Pfam" id="PF02170">
    <property type="entry name" value="PAZ"/>
    <property type="match status" value="1"/>
</dbReference>
<accession>A0A8B8FSI5</accession>
<dbReference type="SMART" id="SM00949">
    <property type="entry name" value="PAZ"/>
    <property type="match status" value="1"/>
</dbReference>
<evidence type="ECO:0000256" key="5">
    <source>
        <dbReference type="ARBA" id="ARBA00022884"/>
    </source>
</evidence>
<feature type="compositionally biased region" description="Polar residues" evidence="8">
    <location>
        <begin position="127"/>
        <end position="139"/>
    </location>
</feature>
<name>A0A8B8FSI5_9HEMI</name>
<dbReference type="Gene3D" id="3.30.420.10">
    <property type="entry name" value="Ribonuclease H-like superfamily/Ribonuclease H"/>
    <property type="match status" value="1"/>
</dbReference>
<sequence length="892" mass="101341">MAQTASFTVKVTMNPSDGRGRARGRGRGLARGQSQPIRPANQQGSPTQAGNPRFAGPRPAQPRSGNTNVPRVPGPRTSRPSIEEVTTKFSEMETGTPIPIGRGAIRGREPIVTPQISYYRAPRPESSKSQTGKQGASGQPVSLISNYFPIKTYTNWTLYQYRVDFSPEEDKVMVRRGLLSNHKDFLGAYLFEGTMLFSSKKYKSDKFELTSKRNSDGQIFIITVTYTSVLEPGDYAYLQVFNLLLRNCLRHLELKLIGRNYYDPVAKICIEKLRLQLWPGYETTIGMFDSGLLLRSEISTKVMREETVYDLLQEFMRESHRDRDWFIKFKAAVIGTTVLTNYNNQTYRIDDVDDKSTIKSTFPKKDGTQMSYIDYYHQKWNIKLKNVGQPLLISKKKKNVLDKSDTDRAIYLIPELCILTGLSQSMSDNRMMMRELAEFTRVNPRERIIRYNKFMNRLLSTPKSVETLKNWNLEPGKNLVNINGRVLPPQKIACNTHQFSAGDRGDWSNALRNAPMYTSASIKRWAIVAPQNVMADVQKFLGSLKRVSDAMSFFLPRPDIIPIPNPTIKSYTDAFENAINGMNPSFIMCIIPSNRGDTYSAIKRHLCVFRAVPSQVIVLRNVQNNNLSVITKIAIQINSKLGCAPWLVKIPRKNMLIIGFDVCHDKQNKNKSFGALVASINDEQTVYYSCVTEHVSGQELSDFFTANMTKVLHAYRSHNNKLPSGIMIYRDGVGDGQLSYVHKTELANIKSVCKEFYKDEEESPQLAFIIVKKRISTRFFTSGQNPQNPPPGTIIDSVVTDPTMYDFYLISQHVGQGTVTPTHYNVIEDTFKDWSPDKMQQVTYKLTHMYFNWSGTVRVPALCQYAHKLAFFASQILRGTPNTGLNQLLYFL</sequence>
<protein>
    <submittedName>
        <fullName evidence="12">Piwi-like protein Siwi isoform X1</fullName>
    </submittedName>
</protein>
<comment type="subcellular location">
    <subcellularLocation>
        <location evidence="1">Cytoplasm</location>
    </subcellularLocation>
</comment>
<dbReference type="Pfam" id="PF02171">
    <property type="entry name" value="Piwi"/>
    <property type="match status" value="1"/>
</dbReference>
<feature type="region of interest" description="Disordered" evidence="8">
    <location>
        <begin position="1"/>
        <end position="139"/>
    </location>
</feature>
<dbReference type="OrthoDB" id="445936at2759"/>
<dbReference type="SUPFAM" id="SSF53098">
    <property type="entry name" value="Ribonuclease H-like"/>
    <property type="match status" value="1"/>
</dbReference>
<dbReference type="InterPro" id="IPR012337">
    <property type="entry name" value="RNaseH-like_sf"/>
</dbReference>